<reference evidence="5 6" key="1">
    <citation type="submission" date="2013-09" db="EMBL/GenBank/DDBJ databases">
        <title>Corchorus capsularis genome sequencing.</title>
        <authorList>
            <person name="Alam M."/>
            <person name="Haque M.S."/>
            <person name="Islam M.S."/>
            <person name="Emdad E.M."/>
            <person name="Islam M.M."/>
            <person name="Ahmed B."/>
            <person name="Halim A."/>
            <person name="Hossen Q.M.M."/>
            <person name="Hossain M.Z."/>
            <person name="Ahmed R."/>
            <person name="Khan M.M."/>
            <person name="Islam R."/>
            <person name="Rashid M.M."/>
            <person name="Khan S.A."/>
            <person name="Rahman M.S."/>
            <person name="Alam M."/>
        </authorList>
    </citation>
    <scope>NUCLEOTIDE SEQUENCE [LARGE SCALE GENOMIC DNA]</scope>
    <source>
        <strain evidence="6">cv. CVL-1</strain>
        <tissue evidence="5">Whole seedling</tissue>
    </source>
</reference>
<dbReference type="InterPro" id="IPR050216">
    <property type="entry name" value="LRR_domain-containing"/>
</dbReference>
<dbReference type="EMBL" id="AWWV01010573">
    <property type="protein sequence ID" value="OMO78350.1"/>
    <property type="molecule type" value="Genomic_DNA"/>
</dbReference>
<dbReference type="OMA" id="YFPNSIC"/>
<gene>
    <name evidence="5" type="ORF">CCACVL1_14464</name>
</gene>
<dbReference type="InterPro" id="IPR003591">
    <property type="entry name" value="Leu-rich_rpt_typical-subtyp"/>
</dbReference>
<evidence type="ECO:0000313" key="5">
    <source>
        <dbReference type="EMBL" id="OMO78350.1"/>
    </source>
</evidence>
<dbReference type="GO" id="GO:0005737">
    <property type="term" value="C:cytoplasm"/>
    <property type="evidence" value="ECO:0007669"/>
    <property type="project" value="TreeGrafter"/>
</dbReference>
<dbReference type="STRING" id="210143.A0A1R3I712"/>
<evidence type="ECO:0000313" key="6">
    <source>
        <dbReference type="Proteomes" id="UP000188268"/>
    </source>
</evidence>
<dbReference type="Pfam" id="PF13855">
    <property type="entry name" value="LRR_8"/>
    <property type="match status" value="3"/>
</dbReference>
<evidence type="ECO:0000256" key="2">
    <source>
        <dbReference type="ARBA" id="ARBA00022737"/>
    </source>
</evidence>
<dbReference type="InterPro" id="IPR032675">
    <property type="entry name" value="LRR_dom_sf"/>
</dbReference>
<dbReference type="PANTHER" id="PTHR48051:SF54">
    <property type="entry name" value="LEUCINE-RICH REPEAT-CONTAINING PROTEIN"/>
    <property type="match status" value="1"/>
</dbReference>
<accession>A0A1R3I712</accession>
<dbReference type="PROSITE" id="PS51450">
    <property type="entry name" value="LRR"/>
    <property type="match status" value="3"/>
</dbReference>
<dbReference type="AlphaFoldDB" id="A0A1R3I712"/>
<organism evidence="5 6">
    <name type="scientific">Corchorus capsularis</name>
    <name type="common">Jute</name>
    <dbReference type="NCBI Taxonomy" id="210143"/>
    <lineage>
        <taxon>Eukaryota</taxon>
        <taxon>Viridiplantae</taxon>
        <taxon>Streptophyta</taxon>
        <taxon>Embryophyta</taxon>
        <taxon>Tracheophyta</taxon>
        <taxon>Spermatophyta</taxon>
        <taxon>Magnoliopsida</taxon>
        <taxon>eudicotyledons</taxon>
        <taxon>Gunneridae</taxon>
        <taxon>Pentapetalae</taxon>
        <taxon>rosids</taxon>
        <taxon>malvids</taxon>
        <taxon>Malvales</taxon>
        <taxon>Malvaceae</taxon>
        <taxon>Grewioideae</taxon>
        <taxon>Apeibeae</taxon>
        <taxon>Corchorus</taxon>
    </lineage>
</organism>
<evidence type="ECO:0000256" key="1">
    <source>
        <dbReference type="ARBA" id="ARBA00022614"/>
    </source>
</evidence>
<dbReference type="OrthoDB" id="1668230at2759"/>
<dbReference type="Gramene" id="OMO78350">
    <property type="protein sequence ID" value="OMO78350"/>
    <property type="gene ID" value="CCACVL1_14464"/>
</dbReference>
<name>A0A1R3I712_COCAP</name>
<evidence type="ECO:0000256" key="4">
    <source>
        <dbReference type="ARBA" id="ARBA00037519"/>
    </source>
</evidence>
<dbReference type="Pfam" id="PF00560">
    <property type="entry name" value="LRR_1"/>
    <property type="match status" value="1"/>
</dbReference>
<dbReference type="SMART" id="SM00369">
    <property type="entry name" value="LRR_TYP"/>
    <property type="match status" value="8"/>
</dbReference>
<dbReference type="Proteomes" id="UP000188268">
    <property type="component" value="Unassembled WGS sequence"/>
</dbReference>
<keyword evidence="1" id="KW-0433">Leucine-rich repeat</keyword>
<protein>
    <recommendedName>
        <fullName evidence="7">Leucine-rich repeat-containing protein</fullName>
    </recommendedName>
</protein>
<proteinExistence type="inferred from homology"/>
<sequence>MDSYFKKFPILSYLLSQQDPYNHPSIPSKTHQKLFTDFPRLIDPTVFSSLSQSIPSTVTQTLVFLRSLGPRPDPSSVAAARSKIINLQQTESSSEEEAQIYKAVMRLGALHEDFDRQLTEVEENLVRIYSSVVEEMGDEDQVNEEVVSILKEAENGGVVEKVELSGRHLKILPEAFGKLHDLVHLNLSQNHLQVIPDSIAGLNKLEELDVSSNLLQYLPDSIGLLLKLRVLNVSGNKLNALPESIARCRFSSSFFSSSLVELDASFNNLTRLPTNMGYGLLNLEKLTIKLNKICFLPPSICEMRSLRYLDAHFNELHGLPQVIGRMKNLEVLNLSSNFNNFTELPETFSDLGNLRELDLSNNQIRALPYTFGRLGKLSKLNLDQNPLVVPPVEIANKGANAVREFMSKRWFDIITEEQRKIMLEANNQQGQTGWLAWGASLVGNIVSGVSQTIGGYLIGSKTPRDPYLDQQL</sequence>
<evidence type="ECO:0000256" key="3">
    <source>
        <dbReference type="ARBA" id="ARBA00023786"/>
    </source>
</evidence>
<dbReference type="Gene3D" id="3.80.10.10">
    <property type="entry name" value="Ribonuclease Inhibitor"/>
    <property type="match status" value="2"/>
</dbReference>
<comment type="similarity">
    <text evidence="3">Belongs to the SHOC2 family.</text>
</comment>
<dbReference type="SUPFAM" id="SSF52058">
    <property type="entry name" value="L domain-like"/>
    <property type="match status" value="1"/>
</dbReference>
<keyword evidence="2" id="KW-0677">Repeat</keyword>
<dbReference type="SMART" id="SM00364">
    <property type="entry name" value="LRR_BAC"/>
    <property type="match status" value="7"/>
</dbReference>
<comment type="caution">
    <text evidence="5">The sequence shown here is derived from an EMBL/GenBank/DDBJ whole genome shotgun (WGS) entry which is preliminary data.</text>
</comment>
<dbReference type="InterPro" id="IPR001611">
    <property type="entry name" value="Leu-rich_rpt"/>
</dbReference>
<dbReference type="PANTHER" id="PTHR48051">
    <property type="match status" value="1"/>
</dbReference>
<keyword evidence="6" id="KW-1185">Reference proteome</keyword>
<comment type="function">
    <text evidence="4">Leucine-rich repeat protein that likely mediates protein interactions, possibly in the context of signal transduction.</text>
</comment>
<evidence type="ECO:0008006" key="7">
    <source>
        <dbReference type="Google" id="ProtNLM"/>
    </source>
</evidence>
<dbReference type="FunFam" id="3.80.10.10:FF:000405">
    <property type="entry name" value="Plant intracellular Ras-group-related LRR protein 4"/>
    <property type="match status" value="1"/>
</dbReference>